<protein>
    <submittedName>
        <fullName evidence="1">Uncharacterized protein</fullName>
    </submittedName>
</protein>
<evidence type="ECO:0000313" key="1">
    <source>
        <dbReference type="EMBL" id="KAB1226456.1"/>
    </source>
</evidence>
<name>A0A6A1WPF3_9ROSI</name>
<sequence length="57" mass="6171">MPSGGNKKSPSCYAGFKPKLLTAELPTGLIKLMGPEEKISAYERLQSESLFGSRRVA</sequence>
<reference evidence="1 2" key="1">
    <citation type="journal article" date="2019" name="Plant Biotechnol. J.">
        <title>The red bayberry genome and genetic basis of sex determination.</title>
        <authorList>
            <person name="Jia H.M."/>
            <person name="Jia H.J."/>
            <person name="Cai Q.L."/>
            <person name="Wang Y."/>
            <person name="Zhao H.B."/>
            <person name="Yang W.F."/>
            <person name="Wang G.Y."/>
            <person name="Li Y.H."/>
            <person name="Zhan D.L."/>
            <person name="Shen Y.T."/>
            <person name="Niu Q.F."/>
            <person name="Chang L."/>
            <person name="Qiu J."/>
            <person name="Zhao L."/>
            <person name="Xie H.B."/>
            <person name="Fu W.Y."/>
            <person name="Jin J."/>
            <person name="Li X.W."/>
            <person name="Jiao Y."/>
            <person name="Zhou C.C."/>
            <person name="Tu T."/>
            <person name="Chai C.Y."/>
            <person name="Gao J.L."/>
            <person name="Fan L.J."/>
            <person name="van de Weg E."/>
            <person name="Wang J.Y."/>
            <person name="Gao Z.S."/>
        </authorList>
    </citation>
    <scope>NUCLEOTIDE SEQUENCE [LARGE SCALE GENOMIC DNA]</scope>
    <source>
        <tissue evidence="1">Leaves</tissue>
    </source>
</reference>
<gene>
    <name evidence="1" type="ORF">CJ030_MR1G014163</name>
</gene>
<dbReference type="AlphaFoldDB" id="A0A6A1WPF3"/>
<proteinExistence type="predicted"/>
<keyword evidence="2" id="KW-1185">Reference proteome</keyword>
<dbReference type="EMBL" id="RXIC02000019">
    <property type="protein sequence ID" value="KAB1226456.1"/>
    <property type="molecule type" value="Genomic_DNA"/>
</dbReference>
<organism evidence="1 2">
    <name type="scientific">Morella rubra</name>
    <name type="common">Chinese bayberry</name>
    <dbReference type="NCBI Taxonomy" id="262757"/>
    <lineage>
        <taxon>Eukaryota</taxon>
        <taxon>Viridiplantae</taxon>
        <taxon>Streptophyta</taxon>
        <taxon>Embryophyta</taxon>
        <taxon>Tracheophyta</taxon>
        <taxon>Spermatophyta</taxon>
        <taxon>Magnoliopsida</taxon>
        <taxon>eudicotyledons</taxon>
        <taxon>Gunneridae</taxon>
        <taxon>Pentapetalae</taxon>
        <taxon>rosids</taxon>
        <taxon>fabids</taxon>
        <taxon>Fagales</taxon>
        <taxon>Myricaceae</taxon>
        <taxon>Morella</taxon>
    </lineage>
</organism>
<dbReference type="Proteomes" id="UP000516437">
    <property type="component" value="Chromosome 1"/>
</dbReference>
<accession>A0A6A1WPF3</accession>
<evidence type="ECO:0000313" key="2">
    <source>
        <dbReference type="Proteomes" id="UP000516437"/>
    </source>
</evidence>
<comment type="caution">
    <text evidence="1">The sequence shown here is derived from an EMBL/GenBank/DDBJ whole genome shotgun (WGS) entry which is preliminary data.</text>
</comment>